<proteinExistence type="predicted"/>
<evidence type="ECO:0000259" key="1">
    <source>
        <dbReference type="PROSITE" id="PS50943"/>
    </source>
</evidence>
<organism evidence="2 3">
    <name type="scientific">Streptomyces amritsarensis</name>
    <dbReference type="NCBI Taxonomy" id="681158"/>
    <lineage>
        <taxon>Bacteria</taxon>
        <taxon>Bacillati</taxon>
        <taxon>Actinomycetota</taxon>
        <taxon>Actinomycetes</taxon>
        <taxon>Kitasatosporales</taxon>
        <taxon>Streptomycetaceae</taxon>
        <taxon>Streptomyces</taxon>
    </lineage>
</organism>
<protein>
    <submittedName>
        <fullName evidence="2">Transcriptional regulator</fullName>
    </submittedName>
</protein>
<dbReference type="InterPro" id="IPR010982">
    <property type="entry name" value="Lambda_DNA-bd_dom_sf"/>
</dbReference>
<dbReference type="SMART" id="SM00530">
    <property type="entry name" value="HTH_XRE"/>
    <property type="match status" value="1"/>
</dbReference>
<gene>
    <name evidence="2" type="ORF">AVW11_30825</name>
</gene>
<dbReference type="SUPFAM" id="SSF47413">
    <property type="entry name" value="lambda repressor-like DNA-binding domains"/>
    <property type="match status" value="1"/>
</dbReference>
<accession>A0ABX3FX15</accession>
<evidence type="ECO:0000313" key="3">
    <source>
        <dbReference type="Proteomes" id="UP000187151"/>
    </source>
</evidence>
<dbReference type="RefSeq" id="WP_076046660.1">
    <property type="nucleotide sequence ID" value="NZ_MQUR01000108.1"/>
</dbReference>
<dbReference type="InterPro" id="IPR043917">
    <property type="entry name" value="DUF5753"/>
</dbReference>
<keyword evidence="3" id="KW-1185">Reference proteome</keyword>
<dbReference type="Pfam" id="PF13560">
    <property type="entry name" value="HTH_31"/>
    <property type="match status" value="1"/>
</dbReference>
<reference evidence="2 3" key="1">
    <citation type="submission" date="2016-01" db="EMBL/GenBank/DDBJ databases">
        <title>Streptomyces amritsarensis strain MTCC 11845 genome sequencing and assembly.</title>
        <authorList>
            <person name="Sharma D."/>
            <person name="Nair G.R."/>
            <person name="Kaur G."/>
            <person name="Manhas R.K."/>
            <person name="Mayilraj S."/>
        </authorList>
    </citation>
    <scope>NUCLEOTIDE SEQUENCE [LARGE SCALE GENOMIC DNA]</scope>
    <source>
        <strain evidence="2 3">MTCC 11845</strain>
    </source>
</reference>
<dbReference type="InterPro" id="IPR001387">
    <property type="entry name" value="Cro/C1-type_HTH"/>
</dbReference>
<dbReference type="CDD" id="cd00093">
    <property type="entry name" value="HTH_XRE"/>
    <property type="match status" value="1"/>
</dbReference>
<dbReference type="Proteomes" id="UP000187151">
    <property type="component" value="Unassembled WGS sequence"/>
</dbReference>
<feature type="domain" description="HTH cro/C1-type" evidence="1">
    <location>
        <begin position="21"/>
        <end position="74"/>
    </location>
</feature>
<name>A0ABX3FX15_9ACTN</name>
<dbReference type="Gene3D" id="1.10.260.40">
    <property type="entry name" value="lambda repressor-like DNA-binding domains"/>
    <property type="match status" value="1"/>
</dbReference>
<dbReference type="Pfam" id="PF19054">
    <property type="entry name" value="DUF5753"/>
    <property type="match status" value="1"/>
</dbReference>
<evidence type="ECO:0000313" key="2">
    <source>
        <dbReference type="EMBL" id="OLZ54023.1"/>
    </source>
</evidence>
<dbReference type="EMBL" id="MQUR01000108">
    <property type="protein sequence ID" value="OLZ54023.1"/>
    <property type="molecule type" value="Genomic_DNA"/>
</dbReference>
<sequence length="274" mass="30560">MPPRKRPRPNETAMKMVGAQVASARIARGLTQRAFAEALHMDVETIASIEQGRRTLMPNVVEKMDRALALPGLLAVAANRLPEVDMVPAWAEEYMAREAEALALSWFDTLTVPGLLQTEAYARAVLGCRVPFVGEEKIELQTAHRMKRQEILRRAVPPTLSFVVWEAALRDRIGGDEVHREQLRHLRACADRPALSLQVLPLGLTAHAGLNGPFIVLETPEFQHLAYSETQRGSFLVRDPNEVSILSQKYAMLRSQALNFAETKDLLDRLLGEA</sequence>
<comment type="caution">
    <text evidence="2">The sequence shown here is derived from an EMBL/GenBank/DDBJ whole genome shotgun (WGS) entry which is preliminary data.</text>
</comment>
<dbReference type="PROSITE" id="PS50943">
    <property type="entry name" value="HTH_CROC1"/>
    <property type="match status" value="1"/>
</dbReference>